<protein>
    <recommendedName>
        <fullName evidence="2">GH16 domain-containing protein</fullName>
    </recommendedName>
</protein>
<dbReference type="GO" id="GO:0004553">
    <property type="term" value="F:hydrolase activity, hydrolyzing O-glycosyl compounds"/>
    <property type="evidence" value="ECO:0007669"/>
    <property type="project" value="InterPro"/>
</dbReference>
<reference evidence="3" key="1">
    <citation type="submission" date="2018-05" db="EMBL/GenBank/DDBJ databases">
        <authorList>
            <person name="Lanie J.A."/>
            <person name="Ng W.-L."/>
            <person name="Kazmierczak K.M."/>
            <person name="Andrzejewski T.M."/>
            <person name="Davidsen T.M."/>
            <person name="Wayne K.J."/>
            <person name="Tettelin H."/>
            <person name="Glass J.I."/>
            <person name="Rusch D."/>
            <person name="Podicherti R."/>
            <person name="Tsui H.-C.T."/>
            <person name="Winkler M.E."/>
        </authorList>
    </citation>
    <scope>NUCLEOTIDE SEQUENCE</scope>
</reference>
<evidence type="ECO:0000256" key="1">
    <source>
        <dbReference type="ARBA" id="ARBA00006865"/>
    </source>
</evidence>
<accession>A0A382HWF9</accession>
<comment type="similarity">
    <text evidence="1">Belongs to the glycosyl hydrolase 16 family.</text>
</comment>
<sequence>MENEKLLNIKPQLNMVALLGRPLSGFQLLLAFPVVVLFFALHLPVSSAADQPSFLKGKWYLEPRLSDEFKGASLNKKKWLVGGLDGVCANNWRNKVCSASSAPWEGRAPSLFVESNIVVKRGKLKLKSRIDPRNSHFPVYEHGSKKLLIDPDSNSKYEKYTTAAVVSKASFRYGYFETRAKIADVKLSSAFWAIGECFEIDVFESVGDKRVISSSTHHDYGKDGYTKSSTLSFDPTTAFHTYGARWSKSRVDVYVDGDRVHSLTKKQAQKKKQWPKKDCSMHVWLDNEVFSWYGYPKKNGSFEIDYVRVWSPCKKRGGACKSKRRCQIECCSGRYRKKKK</sequence>
<evidence type="ECO:0000259" key="2">
    <source>
        <dbReference type="PROSITE" id="PS51762"/>
    </source>
</evidence>
<dbReference type="InterPro" id="IPR000757">
    <property type="entry name" value="Beta-glucanase-like"/>
</dbReference>
<dbReference type="Gene3D" id="2.60.120.200">
    <property type="match status" value="1"/>
</dbReference>
<dbReference type="InterPro" id="IPR013320">
    <property type="entry name" value="ConA-like_dom_sf"/>
</dbReference>
<name>A0A382HWF9_9ZZZZ</name>
<feature type="non-terminal residue" evidence="3">
    <location>
        <position position="340"/>
    </location>
</feature>
<dbReference type="AlphaFoldDB" id="A0A382HWF9"/>
<dbReference type="InterPro" id="IPR050546">
    <property type="entry name" value="Glycosyl_Hydrlase_16"/>
</dbReference>
<dbReference type="PROSITE" id="PS51762">
    <property type="entry name" value="GH16_2"/>
    <property type="match status" value="1"/>
</dbReference>
<organism evidence="3">
    <name type="scientific">marine metagenome</name>
    <dbReference type="NCBI Taxonomy" id="408172"/>
    <lineage>
        <taxon>unclassified sequences</taxon>
        <taxon>metagenomes</taxon>
        <taxon>ecological metagenomes</taxon>
    </lineage>
</organism>
<feature type="domain" description="GH16" evidence="2">
    <location>
        <begin position="44"/>
        <end position="315"/>
    </location>
</feature>
<dbReference type="PANTHER" id="PTHR10963:SF55">
    <property type="entry name" value="GLYCOSIDE HYDROLASE FAMILY 16 PROTEIN"/>
    <property type="match status" value="1"/>
</dbReference>
<dbReference type="Pfam" id="PF00722">
    <property type="entry name" value="Glyco_hydro_16"/>
    <property type="match status" value="1"/>
</dbReference>
<gene>
    <name evidence="3" type="ORF">METZ01_LOCUS244530</name>
</gene>
<proteinExistence type="inferred from homology"/>
<dbReference type="EMBL" id="UINC01063735">
    <property type="protein sequence ID" value="SVB91676.1"/>
    <property type="molecule type" value="Genomic_DNA"/>
</dbReference>
<dbReference type="SUPFAM" id="SSF49899">
    <property type="entry name" value="Concanavalin A-like lectins/glucanases"/>
    <property type="match status" value="1"/>
</dbReference>
<evidence type="ECO:0000313" key="3">
    <source>
        <dbReference type="EMBL" id="SVB91676.1"/>
    </source>
</evidence>
<dbReference type="GO" id="GO:0005975">
    <property type="term" value="P:carbohydrate metabolic process"/>
    <property type="evidence" value="ECO:0007669"/>
    <property type="project" value="InterPro"/>
</dbReference>
<dbReference type="PANTHER" id="PTHR10963">
    <property type="entry name" value="GLYCOSYL HYDROLASE-RELATED"/>
    <property type="match status" value="1"/>
</dbReference>